<organism evidence="1 2">
    <name type="scientific">Mesorhizobium sangaii</name>
    <dbReference type="NCBI Taxonomy" id="505389"/>
    <lineage>
        <taxon>Bacteria</taxon>
        <taxon>Pseudomonadati</taxon>
        <taxon>Pseudomonadota</taxon>
        <taxon>Alphaproteobacteria</taxon>
        <taxon>Hyphomicrobiales</taxon>
        <taxon>Phyllobacteriaceae</taxon>
        <taxon>Mesorhizobium</taxon>
    </lineage>
</organism>
<comment type="caution">
    <text evidence="1">The sequence shown here is derived from an EMBL/GenBank/DDBJ whole genome shotgun (WGS) entry which is preliminary data.</text>
</comment>
<accession>A0A841PIB9</accession>
<evidence type="ECO:0008006" key="3">
    <source>
        <dbReference type="Google" id="ProtNLM"/>
    </source>
</evidence>
<dbReference type="Proteomes" id="UP000556329">
    <property type="component" value="Unassembled WGS sequence"/>
</dbReference>
<keyword evidence="2" id="KW-1185">Reference proteome</keyword>
<reference evidence="1 2" key="1">
    <citation type="submission" date="2020-08" db="EMBL/GenBank/DDBJ databases">
        <title>Genomic Encyclopedia of Type Strains, Phase IV (KMG-IV): sequencing the most valuable type-strain genomes for metagenomic binning, comparative biology and taxonomic classification.</title>
        <authorList>
            <person name="Goeker M."/>
        </authorList>
    </citation>
    <scope>NUCLEOTIDE SEQUENCE [LARGE SCALE GENOMIC DNA]</scope>
    <source>
        <strain evidence="1 2">DSM 100039</strain>
    </source>
</reference>
<dbReference type="RefSeq" id="WP_184875294.1">
    <property type="nucleotide sequence ID" value="NZ_JACHEF010000005.1"/>
</dbReference>
<name>A0A841PIB9_9HYPH</name>
<protein>
    <recommendedName>
        <fullName evidence="3">CHAT domain-containing protein</fullName>
    </recommendedName>
</protein>
<dbReference type="AlphaFoldDB" id="A0A841PIB9"/>
<proteinExistence type="predicted"/>
<gene>
    <name evidence="1" type="ORF">HNQ71_005068</name>
</gene>
<evidence type="ECO:0000313" key="2">
    <source>
        <dbReference type="Proteomes" id="UP000556329"/>
    </source>
</evidence>
<dbReference type="EMBL" id="JACHEF010000005">
    <property type="protein sequence ID" value="MBB6412378.1"/>
    <property type="molecule type" value="Genomic_DNA"/>
</dbReference>
<evidence type="ECO:0000313" key="1">
    <source>
        <dbReference type="EMBL" id="MBB6412378.1"/>
    </source>
</evidence>
<sequence length="197" mass="23043">MAKPDVFIIESLDPDDEGNGRFEGSILSNFLRLHGKRLKYRYVRTREEFKEALKAYRRSNYRYLHISAHGEAEGLTLTNQEDIDFDELAIMLKPCLKNRRLFLSVCSMVHDDFAEEIILKTGCYSVVGPTTDIYFRDAVVFWIAAYHLIFKVDRYRIVSRTLKTELGRVRDLFNLDIAYYSKSKTRPQGFTKDLLAH</sequence>